<dbReference type="RefSeq" id="WP_158864745.1">
    <property type="nucleotide sequence ID" value="NZ_CP046401.1"/>
</dbReference>
<keyword evidence="1" id="KW-0472">Membrane</keyword>
<dbReference type="Proteomes" id="UP000428260">
    <property type="component" value="Chromosome"/>
</dbReference>
<dbReference type="AlphaFoldDB" id="A0A6I6JTQ4"/>
<reference evidence="2 3" key="1">
    <citation type="submission" date="2019-11" db="EMBL/GenBank/DDBJ databases">
        <authorList>
            <person name="Zheng R.K."/>
            <person name="Sun C.M."/>
        </authorList>
    </citation>
    <scope>NUCLEOTIDE SEQUENCE [LARGE SCALE GENOMIC DNA]</scope>
    <source>
        <strain evidence="2 3">WC007</strain>
    </source>
</reference>
<protein>
    <submittedName>
        <fullName evidence="2">Uncharacterized protein</fullName>
    </submittedName>
</protein>
<dbReference type="KEGG" id="mcos:GM418_07590"/>
<name>A0A6I6JTQ4_9BACT</name>
<feature type="transmembrane region" description="Helical" evidence="1">
    <location>
        <begin position="95"/>
        <end position="117"/>
    </location>
</feature>
<keyword evidence="1" id="KW-0812">Transmembrane</keyword>
<keyword evidence="1" id="KW-1133">Transmembrane helix</keyword>
<proteinExistence type="predicted"/>
<accession>A0A6I6JTQ4</accession>
<feature type="transmembrane region" description="Helical" evidence="1">
    <location>
        <begin position="66"/>
        <end position="89"/>
    </location>
</feature>
<gene>
    <name evidence="2" type="ORF">GM418_07590</name>
</gene>
<evidence type="ECO:0000313" key="3">
    <source>
        <dbReference type="Proteomes" id="UP000428260"/>
    </source>
</evidence>
<evidence type="ECO:0000256" key="1">
    <source>
        <dbReference type="SAM" id="Phobius"/>
    </source>
</evidence>
<dbReference type="EMBL" id="CP046401">
    <property type="protein sequence ID" value="QGY43527.1"/>
    <property type="molecule type" value="Genomic_DNA"/>
</dbReference>
<sequence length="138" mass="16347">MKEKVITKLNRYKINYKESGKSVVINLGLNQEIIILFLDNEKIKITDKLRGWNLLSGMLEVSLKKVMILQFIFVVITCALLFIILYYTGFDFNTMLNIITLVAIFNWGYVIYWTNYYHVKAENFKSMVMNWIENDLIK</sequence>
<organism evidence="2 3">
    <name type="scientific">Maribellus comscasis</name>
    <dbReference type="NCBI Taxonomy" id="2681766"/>
    <lineage>
        <taxon>Bacteria</taxon>
        <taxon>Pseudomonadati</taxon>
        <taxon>Bacteroidota</taxon>
        <taxon>Bacteroidia</taxon>
        <taxon>Marinilabiliales</taxon>
        <taxon>Prolixibacteraceae</taxon>
        <taxon>Maribellus</taxon>
    </lineage>
</organism>
<keyword evidence="3" id="KW-1185">Reference proteome</keyword>
<evidence type="ECO:0000313" key="2">
    <source>
        <dbReference type="EMBL" id="QGY43527.1"/>
    </source>
</evidence>